<reference evidence="2 3" key="1">
    <citation type="submission" date="2024-04" db="EMBL/GenBank/DDBJ databases">
        <title>Novel species of the genus Ideonella isolated from streams.</title>
        <authorList>
            <person name="Lu H."/>
        </authorList>
    </citation>
    <scope>NUCLEOTIDE SEQUENCE [LARGE SCALE GENOMIC DNA]</scope>
    <source>
        <strain evidence="2 3">DXS29W</strain>
    </source>
</reference>
<comment type="caution">
    <text evidence="2">The sequence shown here is derived from an EMBL/GenBank/DDBJ whole genome shotgun (WGS) entry which is preliminary data.</text>
</comment>
<dbReference type="InterPro" id="IPR051043">
    <property type="entry name" value="Sulfatase_Mod_Factor_Kinase"/>
</dbReference>
<name>A0ABU9BWC4_9BURK</name>
<dbReference type="InterPro" id="IPR042095">
    <property type="entry name" value="SUMF_sf"/>
</dbReference>
<feature type="domain" description="Sulfatase-modifying factor enzyme-like" evidence="1">
    <location>
        <begin position="191"/>
        <end position="293"/>
    </location>
</feature>
<dbReference type="Proteomes" id="UP001371218">
    <property type="component" value="Unassembled WGS sequence"/>
</dbReference>
<gene>
    <name evidence="2" type="ORF">AACH06_20365</name>
</gene>
<evidence type="ECO:0000313" key="3">
    <source>
        <dbReference type="Proteomes" id="UP001371218"/>
    </source>
</evidence>
<sequence>MTHDTATPWTAATLAAALRARREHTLALFRQLQAAIGANALPRYLPELSPPLWDLGHLAWFEGWWTSRHPGLMAGSFDAEGPRAGVALLPKADAWFDDRRINHPARWNQPLPSTAVLLDWARRTREQTLALLPAASRRPAALALFERVLAAEEKLHEDWLAIAQTLGIDPGQAADDPNPTPAEPTPDPLASIDATPVTWARYLPFVEAGGYAEREFWTAEGWDWRKRTGLVRPRHLAEPQDGEPLRRARFGQWVRLDLAMPAVHLSAHEAQAWCRWAGRRLPTASEWQAAQQGASGFIWGEVWEWVRGDAAHSDAASTAANTDEADAPTLSPTAAMPQLIGASFATAARRRTVPADRAMPADRNDGFWGFRSAAV</sequence>
<dbReference type="Pfam" id="PF03781">
    <property type="entry name" value="FGE-sulfatase"/>
    <property type="match status" value="1"/>
</dbReference>
<dbReference type="Gene3D" id="3.90.1580.10">
    <property type="entry name" value="paralog of FGE (formylglycine-generating enzyme)"/>
    <property type="match status" value="1"/>
</dbReference>
<accession>A0ABU9BWC4</accession>
<proteinExistence type="predicted"/>
<protein>
    <submittedName>
        <fullName evidence="2">SUMF1/EgtB/PvdO family nonheme iron enzyme</fullName>
    </submittedName>
</protein>
<evidence type="ECO:0000313" key="2">
    <source>
        <dbReference type="EMBL" id="MEK8033180.1"/>
    </source>
</evidence>
<dbReference type="InterPro" id="IPR016187">
    <property type="entry name" value="CTDL_fold"/>
</dbReference>
<dbReference type="EMBL" id="JBBUTG010000014">
    <property type="protein sequence ID" value="MEK8033180.1"/>
    <property type="molecule type" value="Genomic_DNA"/>
</dbReference>
<evidence type="ECO:0000259" key="1">
    <source>
        <dbReference type="Pfam" id="PF03781"/>
    </source>
</evidence>
<dbReference type="RefSeq" id="WP_341427596.1">
    <property type="nucleotide sequence ID" value="NZ_JBBUTG010000014.1"/>
</dbReference>
<dbReference type="InterPro" id="IPR005532">
    <property type="entry name" value="SUMF_dom"/>
</dbReference>
<keyword evidence="3" id="KW-1185">Reference proteome</keyword>
<organism evidence="2 3">
    <name type="scientific">Ideonella lacteola</name>
    <dbReference type="NCBI Taxonomy" id="2984193"/>
    <lineage>
        <taxon>Bacteria</taxon>
        <taxon>Pseudomonadati</taxon>
        <taxon>Pseudomonadota</taxon>
        <taxon>Betaproteobacteria</taxon>
        <taxon>Burkholderiales</taxon>
        <taxon>Sphaerotilaceae</taxon>
        <taxon>Ideonella</taxon>
    </lineage>
</organism>
<dbReference type="PANTHER" id="PTHR23150">
    <property type="entry name" value="SULFATASE MODIFYING FACTOR 1, 2"/>
    <property type="match status" value="1"/>
</dbReference>
<dbReference type="SUPFAM" id="SSF56436">
    <property type="entry name" value="C-type lectin-like"/>
    <property type="match status" value="1"/>
</dbReference>